<dbReference type="EMBL" id="BLIN01000005">
    <property type="protein sequence ID" value="GFE11321.1"/>
    <property type="molecule type" value="Genomic_DNA"/>
</dbReference>
<accession>A0A640SLX2</accession>
<feature type="compositionally biased region" description="Low complexity" evidence="1">
    <location>
        <begin position="75"/>
        <end position="100"/>
    </location>
</feature>
<dbReference type="RefSeq" id="WP_159481985.1">
    <property type="nucleotide sequence ID" value="NZ_BAAATH010000001.1"/>
</dbReference>
<proteinExistence type="predicted"/>
<evidence type="ECO:0000313" key="4">
    <source>
        <dbReference type="EMBL" id="WUS24056.1"/>
    </source>
</evidence>
<dbReference type="Proteomes" id="UP001432292">
    <property type="component" value="Chromosome"/>
</dbReference>
<feature type="compositionally biased region" description="Low complexity" evidence="1">
    <location>
        <begin position="31"/>
        <end position="44"/>
    </location>
</feature>
<gene>
    <name evidence="4" type="ORF">OG727_18275</name>
    <name evidence="3" type="ORF">Scani_75890</name>
</gene>
<name>A0A640SLX2_9ACTN</name>
<dbReference type="Proteomes" id="UP000435837">
    <property type="component" value="Unassembled WGS sequence"/>
</dbReference>
<protein>
    <recommendedName>
        <fullName evidence="7">Secreted protein</fullName>
    </recommendedName>
</protein>
<evidence type="ECO:0000313" key="6">
    <source>
        <dbReference type="Proteomes" id="UP001432292"/>
    </source>
</evidence>
<evidence type="ECO:0000256" key="2">
    <source>
        <dbReference type="SAM" id="SignalP"/>
    </source>
</evidence>
<keyword evidence="6" id="KW-1185">Reference proteome</keyword>
<evidence type="ECO:0000256" key="1">
    <source>
        <dbReference type="SAM" id="MobiDB-lite"/>
    </source>
</evidence>
<dbReference type="OrthoDB" id="4350385at2"/>
<keyword evidence="2" id="KW-0732">Signal</keyword>
<feature type="region of interest" description="Disordered" evidence="1">
    <location>
        <begin position="31"/>
        <end position="107"/>
    </location>
</feature>
<evidence type="ECO:0000313" key="3">
    <source>
        <dbReference type="EMBL" id="GFE11321.1"/>
    </source>
</evidence>
<evidence type="ECO:0008006" key="7">
    <source>
        <dbReference type="Google" id="ProtNLM"/>
    </source>
</evidence>
<evidence type="ECO:0000313" key="5">
    <source>
        <dbReference type="Proteomes" id="UP000435837"/>
    </source>
</evidence>
<reference evidence="4" key="2">
    <citation type="submission" date="2022-10" db="EMBL/GenBank/DDBJ databases">
        <title>The complete genomes of actinobacterial strains from the NBC collection.</title>
        <authorList>
            <person name="Joergensen T.S."/>
            <person name="Alvarez Arevalo M."/>
            <person name="Sterndorff E.B."/>
            <person name="Faurdal D."/>
            <person name="Vuksanovic O."/>
            <person name="Mourched A.-S."/>
            <person name="Charusanti P."/>
            <person name="Shaw S."/>
            <person name="Blin K."/>
            <person name="Weber T."/>
        </authorList>
    </citation>
    <scope>NUCLEOTIDE SEQUENCE</scope>
    <source>
        <strain evidence="4">NBC_01256</strain>
    </source>
</reference>
<sequence length="213" mass="21501">MQRAQKFRMIGLAGTALLAVAVPLGAAMAGPAGTSAPGTGPGEAVKAENSSPEEKGNRGDTGAKPGKSSVAHAVGRPGSAGSSGSSGRPGLPSPSGRTSRCGPELTAPQRIEAQTCVLAEDGLTWGRMYYRNRTGDRLRAVLTLLRPDERTVQVHCEVPAGGAPGVCETPSAPTVHRSRLPYAAVAEIADGAGERLLLRSGSNSAVGGSGSDH</sequence>
<dbReference type="EMBL" id="CP108473">
    <property type="protein sequence ID" value="WUS24056.1"/>
    <property type="molecule type" value="Genomic_DNA"/>
</dbReference>
<reference evidence="3 5" key="1">
    <citation type="submission" date="2019-12" db="EMBL/GenBank/DDBJ databases">
        <title>Whole genome shotgun sequence of Streptomyces caniferus NBRC 15389.</title>
        <authorList>
            <person name="Ichikawa N."/>
            <person name="Kimura A."/>
            <person name="Kitahashi Y."/>
            <person name="Komaki H."/>
            <person name="Tamura T."/>
        </authorList>
    </citation>
    <scope>NUCLEOTIDE SEQUENCE [LARGE SCALE GENOMIC DNA]</scope>
    <source>
        <strain evidence="3 5">NBRC 15389</strain>
    </source>
</reference>
<feature type="chain" id="PRO_5024936827" description="Secreted protein" evidence="2">
    <location>
        <begin position="30"/>
        <end position="213"/>
    </location>
</feature>
<dbReference type="AlphaFoldDB" id="A0A640SLX2"/>
<feature type="signal peptide" evidence="2">
    <location>
        <begin position="1"/>
        <end position="29"/>
    </location>
</feature>
<organism evidence="3 5">
    <name type="scientific">Streptomyces caniferus</name>
    <dbReference type="NCBI Taxonomy" id="285557"/>
    <lineage>
        <taxon>Bacteria</taxon>
        <taxon>Bacillati</taxon>
        <taxon>Actinomycetota</taxon>
        <taxon>Actinomycetes</taxon>
        <taxon>Kitasatosporales</taxon>
        <taxon>Streptomycetaceae</taxon>
        <taxon>Streptomyces</taxon>
    </lineage>
</organism>